<keyword evidence="1" id="KW-0732">Signal</keyword>
<dbReference type="InterPro" id="IPR012334">
    <property type="entry name" value="Pectin_lyas_fold"/>
</dbReference>
<evidence type="ECO:0000259" key="2">
    <source>
        <dbReference type="SMART" id="SM00912"/>
    </source>
</evidence>
<dbReference type="AlphaFoldDB" id="A0A8K2A133"/>
<evidence type="ECO:0000313" key="4">
    <source>
        <dbReference type="Proteomes" id="UP000607397"/>
    </source>
</evidence>
<evidence type="ECO:0000256" key="1">
    <source>
        <dbReference type="SAM" id="SignalP"/>
    </source>
</evidence>
<dbReference type="SMART" id="SM00912">
    <property type="entry name" value="Haemagg_act"/>
    <property type="match status" value="1"/>
</dbReference>
<keyword evidence="4" id="KW-1185">Reference proteome</keyword>
<dbReference type="InterPro" id="IPR008638">
    <property type="entry name" value="FhaB/CdiA-like_TPS"/>
</dbReference>
<feature type="domain" description="Filamentous haemagglutinin FhaB/tRNA nuclease CdiA-like TPS" evidence="2">
    <location>
        <begin position="33"/>
        <end position="144"/>
    </location>
</feature>
<dbReference type="EMBL" id="WVIC01000027">
    <property type="protein sequence ID" value="NCJ07487.1"/>
    <property type="molecule type" value="Genomic_DNA"/>
</dbReference>
<sequence length="821" mass="84988">MSAMSIPRDILSHLCLLLGAGGALAPAGFAQVVSDNTVSTQVSRNGLNFVVDGGTIAGRNQFHSFSAFSIPTQGSVLFNNPAVVNRIISRVTGNSLSAIDGVLATANPSDFFLINPNGIIFGPNATLNIGGSFIGSTAEAVQFADGTVFSAREPQAQPLLTVSTPIGLQFGANAGSIVYRSQIELAPEKTMALVGQGVRLENSKIATPGGRVELGSVQGPGQVGLKPAPGGWVLSYSEMPAFSDLTLIGADIFTFEGANIFTPFASGGIQLQGKNINLLDNSRVASLNPSVISDQPGGSIQLSATDTILLDRSIIISGTFSPFETGRAGDIDIQSRRLVVRDGSSIDALTQGIFEPSARGGDITIDASESVEVLGEGRITRIASEAFTSDGGAGNITIRTGRLRLEGGGQIATSTRIGSSGDGGQISVTATESIRIRDRIIDPLILANFDLESAITPSGILSESRDPGTTGSGGIIRLNTPYLLVENKGVISARTRDGSIGQPGSIFINADRAEIRGSESLISADFDLSSLTSTPPNLPTQGGNITFTGGELRVRNGAALSVSGQGQGTAGDLRVNARQITLDNRAKLLAESDSGDGGNIYLRAEDLILLRRGSLISTSVRPESMGGGSGGNIDIKTQILLAFPTENSDIRTDAFTGDGGRVTITARNVFGIQFREQPTPLSDITASSTFGLAGTVEINTPEVDPSVDLIDVPEVEAVPVIAQGCNAATQSATSSFVNVGRGGISPRAVQSGLLPWQDLRLFSTRAATVPSTEAQTIARAPDLIEAQGWVRQADGAVMLTATALGTVDIDPASTPCQGQEL</sequence>
<dbReference type="SUPFAM" id="SSF51126">
    <property type="entry name" value="Pectin lyase-like"/>
    <property type="match status" value="3"/>
</dbReference>
<dbReference type="Pfam" id="PF05860">
    <property type="entry name" value="TPS"/>
    <property type="match status" value="1"/>
</dbReference>
<comment type="caution">
    <text evidence="3">The sequence shown here is derived from an EMBL/GenBank/DDBJ whole genome shotgun (WGS) entry which is preliminary data.</text>
</comment>
<protein>
    <submittedName>
        <fullName evidence="3">Filamentous hemagglutinin N-terminal domain-containing protein</fullName>
    </submittedName>
</protein>
<accession>A0A8K2A133</accession>
<proteinExistence type="predicted"/>
<feature type="signal peptide" evidence="1">
    <location>
        <begin position="1"/>
        <end position="25"/>
    </location>
</feature>
<name>A0A8K2A133_9CYAN</name>
<evidence type="ECO:0000313" key="3">
    <source>
        <dbReference type="EMBL" id="NCJ07487.1"/>
    </source>
</evidence>
<reference evidence="3" key="1">
    <citation type="submission" date="2019-12" db="EMBL/GenBank/DDBJ databases">
        <title>High-Quality draft genome sequences of three cyanobacteria isolated from the limestone walls of the Old Cathedral of Coimbra.</title>
        <authorList>
            <person name="Tiago I."/>
            <person name="Soares F."/>
            <person name="Portugal A."/>
        </authorList>
    </citation>
    <scope>NUCLEOTIDE SEQUENCE [LARGE SCALE GENOMIC DNA]</scope>
    <source>
        <strain evidence="3">C</strain>
    </source>
</reference>
<gene>
    <name evidence="3" type="ORF">GS597_13410</name>
</gene>
<dbReference type="Gene3D" id="2.160.20.10">
    <property type="entry name" value="Single-stranded right-handed beta-helix, Pectin lyase-like"/>
    <property type="match status" value="2"/>
</dbReference>
<dbReference type="InterPro" id="IPR011050">
    <property type="entry name" value="Pectin_lyase_fold/virulence"/>
</dbReference>
<dbReference type="NCBIfam" id="TIGR01901">
    <property type="entry name" value="adhes_NPXG"/>
    <property type="match status" value="1"/>
</dbReference>
<organism evidence="3 4">
    <name type="scientific">Petrachloros mirabilis ULC683</name>
    <dbReference type="NCBI Taxonomy" id="2781853"/>
    <lineage>
        <taxon>Bacteria</taxon>
        <taxon>Bacillati</taxon>
        <taxon>Cyanobacteriota</taxon>
        <taxon>Cyanophyceae</taxon>
        <taxon>Synechococcales</taxon>
        <taxon>Petrachlorosaceae</taxon>
        <taxon>Petrachloros</taxon>
        <taxon>Petrachloros mirabilis</taxon>
    </lineage>
</organism>
<dbReference type="Proteomes" id="UP000607397">
    <property type="component" value="Unassembled WGS sequence"/>
</dbReference>
<feature type="chain" id="PRO_5035467655" evidence="1">
    <location>
        <begin position="26"/>
        <end position="821"/>
    </location>
</feature>